<keyword evidence="2" id="KW-1185">Reference proteome</keyword>
<gene>
    <name evidence="1" type="ORF">SAMN05421743_101241</name>
</gene>
<dbReference type="RefSeq" id="WP_093041357.1">
    <property type="nucleotide sequence ID" value="NZ_FNQR01000001.1"/>
</dbReference>
<evidence type="ECO:0000313" key="2">
    <source>
        <dbReference type="Proteomes" id="UP000198584"/>
    </source>
</evidence>
<evidence type="ECO:0000313" key="1">
    <source>
        <dbReference type="EMBL" id="SDZ79834.1"/>
    </source>
</evidence>
<proteinExistence type="predicted"/>
<name>A0A1H3W059_9BACI</name>
<reference evidence="1 2" key="1">
    <citation type="submission" date="2016-10" db="EMBL/GenBank/DDBJ databases">
        <authorList>
            <person name="de Groot N.N."/>
        </authorList>
    </citation>
    <scope>NUCLEOTIDE SEQUENCE [LARGE SCALE GENOMIC DNA]</scope>
    <source>
        <strain evidence="1 2">CCM7597</strain>
    </source>
</reference>
<sequence>MNSQTLKKLAKSMLEDYIEFFEWDDVWERPISSGTSFEWLILAALITESKERGWNYEYPILKHEIKEEIFILRNEIPQHHGAQPGHSSNVSNINLSERFLQSLVPKIIIEKDGIYYSFFREGCPYHKVMCNQDYSERPDIIVIPGKPSVGFPYIDKDRGEVHFSFNFMDGSNIAEGILRITNSPNIPCKKRSPLRGMNIPITGIVECSVNKTAKVANDQLLCYKNLFKVQNKNRLLLITGNDLSHSDWDNHYVDLERKEEEVLEDCIRAAKSTLDSLGIK</sequence>
<protein>
    <submittedName>
        <fullName evidence="1">Uncharacterized protein</fullName>
    </submittedName>
</protein>
<dbReference type="STRING" id="571932.SAMN05421743_101241"/>
<dbReference type="AlphaFoldDB" id="A0A1H3W059"/>
<dbReference type="EMBL" id="FNQR01000001">
    <property type="protein sequence ID" value="SDZ79834.1"/>
    <property type="molecule type" value="Genomic_DNA"/>
</dbReference>
<accession>A0A1H3W059</accession>
<dbReference type="Proteomes" id="UP000198584">
    <property type="component" value="Unassembled WGS sequence"/>
</dbReference>
<organism evidence="1 2">
    <name type="scientific">Thalassobacillus cyri</name>
    <dbReference type="NCBI Taxonomy" id="571932"/>
    <lineage>
        <taxon>Bacteria</taxon>
        <taxon>Bacillati</taxon>
        <taxon>Bacillota</taxon>
        <taxon>Bacilli</taxon>
        <taxon>Bacillales</taxon>
        <taxon>Bacillaceae</taxon>
        <taxon>Thalassobacillus</taxon>
    </lineage>
</organism>